<dbReference type="PANTHER" id="PTHR33116:SF86">
    <property type="entry name" value="REVERSE TRANSCRIPTASE DOMAIN-CONTAINING PROTEIN"/>
    <property type="match status" value="1"/>
</dbReference>
<sequence length="125" mass="14382">MTKYLGFPLFITCRKKEDFQFVLDYLESRLASWKRKLFSKARRLILINQVGQSIASYAMQTVALSMATCNKIDSLFRRFWWGSNNKGNSKLCLKTWDSICSPKSVGSLGIRRTVDINCDLIGKWG</sequence>
<dbReference type="AlphaFoldDB" id="A0A2P5B5K5"/>
<dbReference type="EMBL" id="JXTB01000359">
    <property type="protein sequence ID" value="PON44065.1"/>
    <property type="molecule type" value="Genomic_DNA"/>
</dbReference>
<dbReference type="OrthoDB" id="852164at2759"/>
<reference evidence="2" key="1">
    <citation type="submission" date="2016-06" db="EMBL/GenBank/DDBJ databases">
        <title>Parallel loss of symbiosis genes in relatives of nitrogen-fixing non-legume Parasponia.</title>
        <authorList>
            <person name="Van Velzen R."/>
            <person name="Holmer R."/>
            <person name="Bu F."/>
            <person name="Rutten L."/>
            <person name="Van Zeijl A."/>
            <person name="Liu W."/>
            <person name="Santuari L."/>
            <person name="Cao Q."/>
            <person name="Sharma T."/>
            <person name="Shen D."/>
            <person name="Roswanjaya Y."/>
            <person name="Wardhani T."/>
            <person name="Kalhor M.S."/>
            <person name="Jansen J."/>
            <person name="Van den Hoogen J."/>
            <person name="Gungor B."/>
            <person name="Hartog M."/>
            <person name="Hontelez J."/>
            <person name="Verver J."/>
            <person name="Yang W.-C."/>
            <person name="Schijlen E."/>
            <person name="Repin R."/>
            <person name="Schilthuizen M."/>
            <person name="Schranz E."/>
            <person name="Heidstra R."/>
            <person name="Miyata K."/>
            <person name="Fedorova E."/>
            <person name="Kohlen W."/>
            <person name="Bisseling T."/>
            <person name="Smit S."/>
            <person name="Geurts R."/>
        </authorList>
    </citation>
    <scope>NUCLEOTIDE SEQUENCE [LARGE SCALE GENOMIC DNA]</scope>
    <source>
        <strain evidence="2">cv. WU1-14</strain>
    </source>
</reference>
<gene>
    <name evidence="1" type="ORF">PanWU01x14_270010</name>
</gene>
<proteinExistence type="predicted"/>
<evidence type="ECO:0000313" key="2">
    <source>
        <dbReference type="Proteomes" id="UP000237105"/>
    </source>
</evidence>
<organism evidence="1 2">
    <name type="scientific">Parasponia andersonii</name>
    <name type="common">Sponia andersonii</name>
    <dbReference type="NCBI Taxonomy" id="3476"/>
    <lineage>
        <taxon>Eukaryota</taxon>
        <taxon>Viridiplantae</taxon>
        <taxon>Streptophyta</taxon>
        <taxon>Embryophyta</taxon>
        <taxon>Tracheophyta</taxon>
        <taxon>Spermatophyta</taxon>
        <taxon>Magnoliopsida</taxon>
        <taxon>eudicotyledons</taxon>
        <taxon>Gunneridae</taxon>
        <taxon>Pentapetalae</taxon>
        <taxon>rosids</taxon>
        <taxon>fabids</taxon>
        <taxon>Rosales</taxon>
        <taxon>Cannabaceae</taxon>
        <taxon>Parasponia</taxon>
    </lineage>
</organism>
<protein>
    <submittedName>
        <fullName evidence="1">Uncharacterized protein</fullName>
    </submittedName>
</protein>
<name>A0A2P5B5K5_PARAD</name>
<keyword evidence="2" id="KW-1185">Reference proteome</keyword>
<accession>A0A2P5B5K5</accession>
<comment type="caution">
    <text evidence="1">The sequence shown here is derived from an EMBL/GenBank/DDBJ whole genome shotgun (WGS) entry which is preliminary data.</text>
</comment>
<dbReference type="PANTHER" id="PTHR33116">
    <property type="entry name" value="REVERSE TRANSCRIPTASE ZINC-BINDING DOMAIN-CONTAINING PROTEIN-RELATED-RELATED"/>
    <property type="match status" value="1"/>
</dbReference>
<dbReference type="STRING" id="3476.A0A2P5B5K5"/>
<evidence type="ECO:0000313" key="1">
    <source>
        <dbReference type="EMBL" id="PON44065.1"/>
    </source>
</evidence>
<dbReference type="Proteomes" id="UP000237105">
    <property type="component" value="Unassembled WGS sequence"/>
</dbReference>